<reference evidence="2 3" key="1">
    <citation type="submission" date="2019-04" db="EMBL/GenBank/DDBJ databases">
        <title>Sphingobacterium olei sp. nov., isolated from oil-contaminated soil.</title>
        <authorList>
            <person name="Liu B."/>
        </authorList>
    </citation>
    <scope>NUCLEOTIDE SEQUENCE [LARGE SCALE GENOMIC DNA]</scope>
    <source>
        <strain evidence="2 3">Y3L14</strain>
    </source>
</reference>
<feature type="region of interest" description="Disordered" evidence="1">
    <location>
        <begin position="214"/>
        <end position="236"/>
    </location>
</feature>
<dbReference type="AlphaFoldDB" id="A0A4U0H843"/>
<evidence type="ECO:0000256" key="1">
    <source>
        <dbReference type="SAM" id="MobiDB-lite"/>
    </source>
</evidence>
<name>A0A4U0H843_9SPHI</name>
<proteinExistence type="predicted"/>
<protein>
    <submittedName>
        <fullName evidence="2">Uncharacterized protein</fullName>
    </submittedName>
</protein>
<comment type="caution">
    <text evidence="2">The sequence shown here is derived from an EMBL/GenBank/DDBJ whole genome shotgun (WGS) entry which is preliminary data.</text>
</comment>
<sequence>MKKNLLMLLLFGLSVLFVHGQLLDQAVRPAAIPTGKQLSEIEIYQRMQRVGYQRRLGLDSITAMKLVLADQAEQEGIQSTLENRNLTVEDRAIAIAEYRSKRELVIGAVLTKEQQSKFNGSLVNKRKNFEVNEQKNGGSVGMEKVILRYSEGLSAVNKDSNLDASTRHKKIADLERERDKELIALDSLHLQEIKKLNERQATYWLRPEVAPDSTQSRTRELLERNRKTFPTDGRIQ</sequence>
<evidence type="ECO:0000313" key="2">
    <source>
        <dbReference type="EMBL" id="TJY67908.1"/>
    </source>
</evidence>
<dbReference type="RefSeq" id="WP_136818776.1">
    <property type="nucleotide sequence ID" value="NZ_BMJX01000001.1"/>
</dbReference>
<evidence type="ECO:0000313" key="3">
    <source>
        <dbReference type="Proteomes" id="UP000309872"/>
    </source>
</evidence>
<dbReference type="EMBL" id="SUKA01000001">
    <property type="protein sequence ID" value="TJY67908.1"/>
    <property type="molecule type" value="Genomic_DNA"/>
</dbReference>
<gene>
    <name evidence="2" type="ORF">FAZ19_01185</name>
</gene>
<keyword evidence="3" id="KW-1185">Reference proteome</keyword>
<organism evidence="2 3">
    <name type="scientific">Sphingobacterium alkalisoli</name>
    <dbReference type="NCBI Taxonomy" id="1874115"/>
    <lineage>
        <taxon>Bacteria</taxon>
        <taxon>Pseudomonadati</taxon>
        <taxon>Bacteroidota</taxon>
        <taxon>Sphingobacteriia</taxon>
        <taxon>Sphingobacteriales</taxon>
        <taxon>Sphingobacteriaceae</taxon>
        <taxon>Sphingobacterium</taxon>
    </lineage>
</organism>
<accession>A0A4U0H843</accession>
<dbReference type="Proteomes" id="UP000309872">
    <property type="component" value="Unassembled WGS sequence"/>
</dbReference>
<feature type="compositionally biased region" description="Basic and acidic residues" evidence="1">
    <location>
        <begin position="217"/>
        <end position="226"/>
    </location>
</feature>